<reference evidence="5" key="1">
    <citation type="submission" date="2015-01" db="EMBL/GenBank/DDBJ databases">
        <authorList>
            <person name="Manzoor Shahid"/>
            <person name="Zubair Saima"/>
        </authorList>
    </citation>
    <scope>NUCLEOTIDE SEQUENCE [LARGE SCALE GENOMIC DNA]</scope>
    <source>
        <strain evidence="5">Sp3</strain>
    </source>
</reference>
<accession>A0A0B7MNJ8</accession>
<feature type="region of interest" description="Disordered" evidence="2">
    <location>
        <begin position="56"/>
        <end position="80"/>
    </location>
</feature>
<evidence type="ECO:0000256" key="2">
    <source>
        <dbReference type="SAM" id="MobiDB-lite"/>
    </source>
</evidence>
<keyword evidence="1" id="KW-0408">Iron</keyword>
<gene>
    <name evidence="4" type="ORF">SSCH_430007</name>
</gene>
<dbReference type="Pfam" id="PF04023">
    <property type="entry name" value="FeoA"/>
    <property type="match status" value="1"/>
</dbReference>
<dbReference type="InterPro" id="IPR007167">
    <property type="entry name" value="Fe-transptr_FeoA-like"/>
</dbReference>
<name>A0A0B7MNJ8_9FIRM</name>
<protein>
    <recommendedName>
        <fullName evidence="3">Ferrous iron transporter FeoA-like domain-containing protein</fullName>
    </recommendedName>
</protein>
<dbReference type="EMBL" id="CDRZ01000240">
    <property type="protein sequence ID" value="CEO89267.1"/>
    <property type="molecule type" value="Genomic_DNA"/>
</dbReference>
<dbReference type="InterPro" id="IPR008988">
    <property type="entry name" value="Transcriptional_repressor_C"/>
</dbReference>
<dbReference type="AlphaFoldDB" id="A0A0B7MNJ8"/>
<sequence length="149" mass="16415">MKCSFCGYEFNETTAHGCGPCPLSTTCGKVKCPHCGFEMPRENLIFGWFRRRRHRAGKGEKGGKRNGAGKGQQFQGGRTLSQLSNGDEAVVSQIDTSDRGTLNKIMALGILPGMRVTMIQRYPTFVFQVGNTRVTADENLVNKILINRG</sequence>
<evidence type="ECO:0000256" key="1">
    <source>
        <dbReference type="ARBA" id="ARBA00023004"/>
    </source>
</evidence>
<organism evidence="4 5">
    <name type="scientific">Syntrophaceticus schinkii</name>
    <dbReference type="NCBI Taxonomy" id="499207"/>
    <lineage>
        <taxon>Bacteria</taxon>
        <taxon>Bacillati</taxon>
        <taxon>Bacillota</taxon>
        <taxon>Clostridia</taxon>
        <taxon>Thermoanaerobacterales</taxon>
        <taxon>Thermoanaerobacterales Family III. Incertae Sedis</taxon>
        <taxon>Syntrophaceticus</taxon>
    </lineage>
</organism>
<dbReference type="Proteomes" id="UP000046155">
    <property type="component" value="Unassembled WGS sequence"/>
</dbReference>
<evidence type="ECO:0000313" key="5">
    <source>
        <dbReference type="Proteomes" id="UP000046155"/>
    </source>
</evidence>
<dbReference type="GO" id="GO:0046914">
    <property type="term" value="F:transition metal ion binding"/>
    <property type="evidence" value="ECO:0007669"/>
    <property type="project" value="InterPro"/>
</dbReference>
<keyword evidence="5" id="KW-1185">Reference proteome</keyword>
<evidence type="ECO:0000313" key="4">
    <source>
        <dbReference type="EMBL" id="CEO89267.1"/>
    </source>
</evidence>
<dbReference type="SMART" id="SM00899">
    <property type="entry name" value="FeoA"/>
    <property type="match status" value="1"/>
</dbReference>
<dbReference type="InterPro" id="IPR038157">
    <property type="entry name" value="FeoA_core_dom"/>
</dbReference>
<dbReference type="Gene3D" id="2.30.30.90">
    <property type="match status" value="1"/>
</dbReference>
<proteinExistence type="predicted"/>
<evidence type="ECO:0000259" key="3">
    <source>
        <dbReference type="SMART" id="SM00899"/>
    </source>
</evidence>
<dbReference type="SUPFAM" id="SSF50037">
    <property type="entry name" value="C-terminal domain of transcriptional repressors"/>
    <property type="match status" value="1"/>
</dbReference>
<feature type="domain" description="Ferrous iron transporter FeoA-like" evidence="3">
    <location>
        <begin position="78"/>
        <end position="148"/>
    </location>
</feature>